<dbReference type="GO" id="GO:0000993">
    <property type="term" value="F:RNA polymerase II complex binding"/>
    <property type="evidence" value="ECO:0007669"/>
    <property type="project" value="TreeGrafter"/>
</dbReference>
<dbReference type="AlphaFoldDB" id="A0A5J4VW21"/>
<gene>
    <name evidence="5" type="ORF">EZS28_017994</name>
</gene>
<dbReference type="PANTHER" id="PTHR23188:SF12">
    <property type="entry name" value="RNA POLYMERASE II-ASSOCIATED FACTOR 1 HOMOLOG"/>
    <property type="match status" value="1"/>
</dbReference>
<reference evidence="5 6" key="1">
    <citation type="submission" date="2019-03" db="EMBL/GenBank/DDBJ databases">
        <title>Single cell metagenomics reveals metabolic interactions within the superorganism composed of flagellate Streblomastix strix and complex community of Bacteroidetes bacteria on its surface.</title>
        <authorList>
            <person name="Treitli S.C."/>
            <person name="Kolisko M."/>
            <person name="Husnik F."/>
            <person name="Keeling P."/>
            <person name="Hampl V."/>
        </authorList>
    </citation>
    <scope>NUCLEOTIDE SEQUENCE [LARGE SCALE GENOMIC DNA]</scope>
    <source>
        <strain evidence="5">ST1C</strain>
    </source>
</reference>
<evidence type="ECO:0000313" key="5">
    <source>
        <dbReference type="EMBL" id="KAA6386479.1"/>
    </source>
</evidence>
<name>A0A5J4VW21_9EUKA</name>
<organism evidence="5 6">
    <name type="scientific">Streblomastix strix</name>
    <dbReference type="NCBI Taxonomy" id="222440"/>
    <lineage>
        <taxon>Eukaryota</taxon>
        <taxon>Metamonada</taxon>
        <taxon>Preaxostyla</taxon>
        <taxon>Oxymonadida</taxon>
        <taxon>Streblomastigidae</taxon>
        <taxon>Streblomastix</taxon>
    </lineage>
</organism>
<evidence type="ECO:0000256" key="2">
    <source>
        <dbReference type="ARBA" id="ARBA00007560"/>
    </source>
</evidence>
<dbReference type="InterPro" id="IPR007133">
    <property type="entry name" value="RNA_pol_II-assoc_Paf1"/>
</dbReference>
<feature type="compositionally biased region" description="Basic and acidic residues" evidence="4">
    <location>
        <begin position="460"/>
        <end position="471"/>
    </location>
</feature>
<feature type="region of interest" description="Disordered" evidence="4">
    <location>
        <begin position="439"/>
        <end position="471"/>
    </location>
</feature>
<protein>
    <submittedName>
        <fullName evidence="5">Uncharacterized protein</fullName>
    </submittedName>
</protein>
<accession>A0A5J4VW21</accession>
<evidence type="ECO:0000256" key="1">
    <source>
        <dbReference type="ARBA" id="ARBA00004123"/>
    </source>
</evidence>
<comment type="caution">
    <text evidence="5">The sequence shown here is derived from an EMBL/GenBank/DDBJ whole genome shotgun (WGS) entry which is preliminary data.</text>
</comment>
<dbReference type="EMBL" id="SNRW01004787">
    <property type="protein sequence ID" value="KAA6386479.1"/>
    <property type="molecule type" value="Genomic_DNA"/>
</dbReference>
<sequence length="733" mass="83795">MAELLGQPQFRFELPDLPAQPILIKIPSDIKSFIEFHPTSFEQKCVKYPLLSEPDLGVPIDLIKYIGEEIVFKEAGTIPPNPGELSDEDKELLPTDADLGFAHDLSEEKKQSGSIQIPWMRKGILISNDQDMSQRSIARSAKKAQDLPKLTFEDKYQQELQTFDFQKSLEMRNNEQLEVHHPTKEHLRAVEVHPLLPNGLCWGNSYSYVKVSRGAQLPMDARSDYALVKTSEKKRNQQTIEFFLPTPMNELTTYPDYVPDEELQAIREQQLRLNELGPKVLNISSSSSSSLSNNQQSNFMSIHPLPNDKTALEALPNSLRSELREEEAFEEASISADDLNFFWLYGWHRDFRYDSIHTGTGSINHQQGRGNRRLQSDWMNREVDSGIDREDKVDVEGNNESAHYCQSDLFVLSTDTQGRILYNEVDHRVTLYMLPHKKQKSKIDSMNSSQQLDQSLDGNINKDQEEEKSSQDKVIVFLRNMDEEELNRIQTAKALLDIPSDVSLQGEVADEDNHLFQPPVPMMEKPLSVVKRMEQYDIKRDEEEEHDHEAGNMVQNIGIMDNNGEIDEATMEDILAESEHEEVDIGDIDDVGDVIEEIDGVKRDFTDNSLNYPKPQRPSQVLPAVYLRPPLQAQPPKIYGRTDYLFPIIDAYGAVAKFRVKNTVLSFRPEAIKYVAPCCRSGRMIGKQSMNNNMTIDDMYLQSIYYSQAQAVESDIARSGSQILYNNRQELLL</sequence>
<evidence type="ECO:0000313" key="6">
    <source>
        <dbReference type="Proteomes" id="UP000324800"/>
    </source>
</evidence>
<comment type="subcellular location">
    <subcellularLocation>
        <location evidence="1">Nucleus</location>
    </subcellularLocation>
</comment>
<feature type="compositionally biased region" description="Polar residues" evidence="4">
    <location>
        <begin position="444"/>
        <end position="458"/>
    </location>
</feature>
<dbReference type="GO" id="GO:0003682">
    <property type="term" value="F:chromatin binding"/>
    <property type="evidence" value="ECO:0007669"/>
    <property type="project" value="TreeGrafter"/>
</dbReference>
<dbReference type="Proteomes" id="UP000324800">
    <property type="component" value="Unassembled WGS sequence"/>
</dbReference>
<dbReference type="Pfam" id="PF03985">
    <property type="entry name" value="Paf1"/>
    <property type="match status" value="1"/>
</dbReference>
<evidence type="ECO:0000256" key="4">
    <source>
        <dbReference type="SAM" id="MobiDB-lite"/>
    </source>
</evidence>
<dbReference type="GO" id="GO:0006368">
    <property type="term" value="P:transcription elongation by RNA polymerase II"/>
    <property type="evidence" value="ECO:0007669"/>
    <property type="project" value="InterPro"/>
</dbReference>
<dbReference type="GO" id="GO:0016593">
    <property type="term" value="C:Cdc73/Paf1 complex"/>
    <property type="evidence" value="ECO:0007669"/>
    <property type="project" value="InterPro"/>
</dbReference>
<evidence type="ECO:0000256" key="3">
    <source>
        <dbReference type="ARBA" id="ARBA00023242"/>
    </source>
</evidence>
<dbReference type="PANTHER" id="PTHR23188">
    <property type="entry name" value="RNA POLYMERASE II-ASSOCIATED FACTOR 1 HOMOLOG"/>
    <property type="match status" value="1"/>
</dbReference>
<keyword evidence="3" id="KW-0539">Nucleus</keyword>
<dbReference type="OrthoDB" id="10260285at2759"/>
<proteinExistence type="inferred from homology"/>
<comment type="similarity">
    <text evidence="2">Belongs to the PAF1 family.</text>
</comment>